<reference evidence="3" key="1">
    <citation type="journal article" date="2022" name="Int. J. Syst. Evol. Microbiol.">
        <title>Nanobdella aerobiophila gen. nov., sp. nov., a thermoacidophilic, obligate ectosymbiotic archaeon, and proposal of Nanobdellaceae fam. nov., Nanobdellales ord. nov. and Nanobdellia class. nov.</title>
        <authorList>
            <person name="Kato S."/>
            <person name="Ogasawara A."/>
            <person name="Itoh T."/>
            <person name="Sakai H.D."/>
            <person name="Shimizu M."/>
            <person name="Yuki M."/>
            <person name="Kaneko M."/>
            <person name="Takashina T."/>
            <person name="Ohkuma M."/>
        </authorList>
    </citation>
    <scope>NUCLEOTIDE SEQUENCE [LARGE SCALE GENOMIC DNA]</scope>
    <source>
        <strain evidence="3">MJ1</strain>
    </source>
</reference>
<dbReference type="KEGG" id="naer:MJ1_0594"/>
<feature type="transmembrane region" description="Helical" evidence="1">
    <location>
        <begin position="97"/>
        <end position="118"/>
    </location>
</feature>
<keyword evidence="1" id="KW-0812">Transmembrane</keyword>
<dbReference type="Proteomes" id="UP001055553">
    <property type="component" value="Chromosome"/>
</dbReference>
<feature type="transmembrane region" description="Helical" evidence="1">
    <location>
        <begin position="219"/>
        <end position="246"/>
    </location>
</feature>
<keyword evidence="1" id="KW-1133">Transmembrane helix</keyword>
<evidence type="ECO:0000313" key="3">
    <source>
        <dbReference type="Proteomes" id="UP001055553"/>
    </source>
</evidence>
<gene>
    <name evidence="2" type="ORF">MJ1_0594</name>
</gene>
<protein>
    <submittedName>
        <fullName evidence="2">Uncharacterized protein</fullName>
    </submittedName>
</protein>
<evidence type="ECO:0000313" key="2">
    <source>
        <dbReference type="EMBL" id="BBL45744.1"/>
    </source>
</evidence>
<keyword evidence="1" id="KW-0472">Membrane</keyword>
<accession>A0A915WRY0</accession>
<evidence type="ECO:0000256" key="1">
    <source>
        <dbReference type="SAM" id="Phobius"/>
    </source>
</evidence>
<feature type="transmembrane region" description="Helical" evidence="1">
    <location>
        <begin position="175"/>
        <end position="199"/>
    </location>
</feature>
<proteinExistence type="predicted"/>
<dbReference type="AlphaFoldDB" id="A0A915WRY0"/>
<keyword evidence="3" id="KW-1185">Reference proteome</keyword>
<feature type="transmembrane region" description="Helical" evidence="1">
    <location>
        <begin position="46"/>
        <end position="65"/>
    </location>
</feature>
<feature type="transmembrane region" description="Helical" evidence="1">
    <location>
        <begin position="20"/>
        <end position="40"/>
    </location>
</feature>
<name>A0A915WRY0_9ARCH</name>
<sequence>MINTRFLNKIKEIINNFIKLNPLFLLFAIFIIITMILTVIKIRFSYLTIVIIILAIIIIAVPKYLKLNCYLTNFSSIKRIFRCYYDNIKYFKGEISLGVFILGVSSYISLILLILFNFVHTSILVFFIGAFIFVFIIFKYSICLLEISTSNVIRKIKRTNKDVLYNKKDINESSIIFFLITIILSISVASLILPIFSIQNLLDIYKETLYIIEYSSIKFLFSFSGVISIFSTILTYTLIIPILYYLLHTYLKALKACMIIIKNSHLNLSKRKEIYILAFFIFYFSLLLGYLIENYNVIVSNILNNKFWYFVLENYFTIIIPYLISLLSVLVGSFKTFIGLDLYFGDKIFIIDFPDYGYGRVYFIDFDYAYIMFDNKNSEEEIRIPIKNIKVAYIKQTPQEEIKYIKIS</sequence>
<feature type="transmembrane region" description="Helical" evidence="1">
    <location>
        <begin position="274"/>
        <end position="292"/>
    </location>
</feature>
<dbReference type="EMBL" id="AP019769">
    <property type="protein sequence ID" value="BBL45744.1"/>
    <property type="molecule type" value="Genomic_DNA"/>
</dbReference>
<feature type="transmembrane region" description="Helical" evidence="1">
    <location>
        <begin position="124"/>
        <end position="147"/>
    </location>
</feature>
<feature type="transmembrane region" description="Helical" evidence="1">
    <location>
        <begin position="307"/>
        <end position="331"/>
    </location>
</feature>
<organism evidence="2 3">
    <name type="scientific">Nanobdella aerobiophila</name>
    <dbReference type="NCBI Taxonomy" id="2586965"/>
    <lineage>
        <taxon>Archaea</taxon>
        <taxon>Nanobdellota</taxon>
        <taxon>Nanobdellia</taxon>
        <taxon>Nanobdellales</taxon>
        <taxon>Nanobdellaceae</taxon>
        <taxon>Nanobdella</taxon>
    </lineage>
</organism>